<reference evidence="6 7" key="2">
    <citation type="journal article" date="2012" name="J. Bacteriol.">
        <title>Complete genome sequences of Desulfosporosinus orientis DSM765T, Desulfosporosinus youngiae DSM17734T, Desulfosporosinus meridiei DSM13257T, and Desulfosporosinus acidiphilus DSM22704T.</title>
        <authorList>
            <person name="Pester M."/>
            <person name="Brambilla E."/>
            <person name="Alazard D."/>
            <person name="Rattei T."/>
            <person name="Weinmaier T."/>
            <person name="Han J."/>
            <person name="Lucas S."/>
            <person name="Lapidus A."/>
            <person name="Cheng J.F."/>
            <person name="Goodwin L."/>
            <person name="Pitluck S."/>
            <person name="Peters L."/>
            <person name="Ovchinnikova G."/>
            <person name="Teshima H."/>
            <person name="Detter J.C."/>
            <person name="Han C.S."/>
            <person name="Tapia R."/>
            <person name="Land M.L."/>
            <person name="Hauser L."/>
            <person name="Kyrpides N.C."/>
            <person name="Ivanova N.N."/>
            <person name="Pagani I."/>
            <person name="Huntmann M."/>
            <person name="Wei C.L."/>
            <person name="Davenport K.W."/>
            <person name="Daligault H."/>
            <person name="Chain P.S."/>
            <person name="Chen A."/>
            <person name="Mavromatis K."/>
            <person name="Markowitz V."/>
            <person name="Szeto E."/>
            <person name="Mikhailova N."/>
            <person name="Pati A."/>
            <person name="Wagner M."/>
            <person name="Woyke T."/>
            <person name="Ollivier B."/>
            <person name="Klenk H.P."/>
            <person name="Spring S."/>
            <person name="Loy A."/>
        </authorList>
    </citation>
    <scope>NUCLEOTIDE SEQUENCE [LARGE SCALE GENOMIC DNA]</scope>
    <source>
        <strain evidence="7">ATCC 19365 / DSM 765 / NCIMB 8382 / VKM B-1628</strain>
    </source>
</reference>
<dbReference type="InterPro" id="IPR017896">
    <property type="entry name" value="4Fe4S_Fe-S-bd"/>
</dbReference>
<dbReference type="HOGENOM" id="CLU_043374_2_0_9"/>
<dbReference type="Gene3D" id="3.30.70.20">
    <property type="match status" value="2"/>
</dbReference>
<dbReference type="GO" id="GO:0046872">
    <property type="term" value="F:metal ion binding"/>
    <property type="evidence" value="ECO:0007669"/>
    <property type="project" value="UniProtKB-KW"/>
</dbReference>
<evidence type="ECO:0000256" key="2">
    <source>
        <dbReference type="ARBA" id="ARBA00022723"/>
    </source>
</evidence>
<proteinExistence type="predicted"/>
<evidence type="ECO:0000256" key="3">
    <source>
        <dbReference type="ARBA" id="ARBA00023004"/>
    </source>
</evidence>
<accession>G7W6A2</accession>
<keyword evidence="4" id="KW-0411">Iron-sulfur</keyword>
<keyword evidence="7" id="KW-1185">Reference proteome</keyword>
<dbReference type="Pfam" id="PF12797">
    <property type="entry name" value="Fer4_2"/>
    <property type="match status" value="1"/>
</dbReference>
<name>G7W6A2_DESOD</name>
<evidence type="ECO:0000313" key="7">
    <source>
        <dbReference type="Proteomes" id="UP000006346"/>
    </source>
</evidence>
<protein>
    <submittedName>
        <fullName evidence="6">Fe-S-cluster-containing hydrogenase subunit</fullName>
    </submittedName>
</protein>
<dbReference type="EMBL" id="CP003108">
    <property type="protein sequence ID" value="AET68109.1"/>
    <property type="molecule type" value="Genomic_DNA"/>
</dbReference>
<dbReference type="KEGG" id="dor:Desor_2555"/>
<feature type="domain" description="4Fe-4S ferredoxin-type" evidence="5">
    <location>
        <begin position="101"/>
        <end position="130"/>
    </location>
</feature>
<keyword evidence="1" id="KW-0004">4Fe-4S</keyword>
<evidence type="ECO:0000259" key="5">
    <source>
        <dbReference type="PROSITE" id="PS51379"/>
    </source>
</evidence>
<dbReference type="PROSITE" id="PS51379">
    <property type="entry name" value="4FE4S_FER_2"/>
    <property type="match status" value="2"/>
</dbReference>
<feature type="domain" description="4Fe-4S ferredoxin-type" evidence="5">
    <location>
        <begin position="24"/>
        <end position="53"/>
    </location>
</feature>
<evidence type="ECO:0000256" key="4">
    <source>
        <dbReference type="ARBA" id="ARBA00023014"/>
    </source>
</evidence>
<dbReference type="Pfam" id="PF13247">
    <property type="entry name" value="Fer4_11"/>
    <property type="match status" value="1"/>
</dbReference>
<evidence type="ECO:0000313" key="6">
    <source>
        <dbReference type="EMBL" id="AET68109.1"/>
    </source>
</evidence>
<dbReference type="AlphaFoldDB" id="G7W6A2"/>
<dbReference type="Proteomes" id="UP000006346">
    <property type="component" value="Chromosome"/>
</dbReference>
<keyword evidence="3" id="KW-0408">Iron</keyword>
<dbReference type="PROSITE" id="PS00198">
    <property type="entry name" value="4FE4S_FER_1"/>
    <property type="match status" value="1"/>
</dbReference>
<dbReference type="PANTHER" id="PTHR43177:SF3">
    <property type="entry name" value="PROTEIN NRFC HOMOLOG"/>
    <property type="match status" value="1"/>
</dbReference>
<reference evidence="7" key="1">
    <citation type="submission" date="2011-11" db="EMBL/GenBank/DDBJ databases">
        <title>Complete sequence of Desulfosporosinus orientis DSM 765.</title>
        <authorList>
            <person name="Lucas S."/>
            <person name="Han J."/>
            <person name="Lapidus A."/>
            <person name="Cheng J.-F."/>
            <person name="Goodwin L."/>
            <person name="Pitluck S."/>
            <person name="Peters L."/>
            <person name="Ovchinnikova G."/>
            <person name="Teshima H."/>
            <person name="Detter J.C."/>
            <person name="Han C."/>
            <person name="Tapia R."/>
            <person name="Land M."/>
            <person name="Hauser L."/>
            <person name="Kyrpides N."/>
            <person name="Ivanova N."/>
            <person name="Pagani I."/>
            <person name="Pester M."/>
            <person name="Spring S."/>
            <person name="Ollivier B."/>
            <person name="Rattei T."/>
            <person name="Klenk H.-P."/>
            <person name="Wagner M."/>
            <person name="Loy A."/>
            <person name="Woyke T."/>
        </authorList>
    </citation>
    <scope>NUCLEOTIDE SEQUENCE [LARGE SCALE GENOMIC DNA]</scope>
    <source>
        <strain evidence="7">ATCC 19365 / DSM 765 / NCIMB 8382 / VKM B-1628</strain>
    </source>
</reference>
<evidence type="ECO:0000256" key="1">
    <source>
        <dbReference type="ARBA" id="ARBA00022485"/>
    </source>
</evidence>
<dbReference type="STRING" id="768706.Desor_2555"/>
<dbReference type="SUPFAM" id="SSF54862">
    <property type="entry name" value="4Fe-4S ferredoxins"/>
    <property type="match status" value="1"/>
</dbReference>
<dbReference type="InterPro" id="IPR050954">
    <property type="entry name" value="ET_IronSulfur_Cluster-Binding"/>
</dbReference>
<gene>
    <name evidence="6" type="ordered locus">Desor_2555</name>
</gene>
<keyword evidence="2" id="KW-0479">Metal-binding</keyword>
<sequence>MLTCAGSEYFGKFETEGITTLKQLGFILDTNRCLGCGACVNACQLNNRLPAPLTYRSVRQVDEQDPEGIRKFYLSVACNHCANPECLRVCPNGAYAKRRDGIVIHIPSKCTGCKSCVSSCPFNVPKIHPLTGKASKCQLCHERIDQGLSPYCVKACPTDALRMIQIRDLPSEKLIRLTAPLPGLRLTNPSVYYLTPRRVKIRGIQ</sequence>
<dbReference type="InterPro" id="IPR017900">
    <property type="entry name" value="4Fe4S_Fe_S_CS"/>
</dbReference>
<organism evidence="6 7">
    <name type="scientific">Desulfosporosinus orientis (strain ATCC 19365 / DSM 765 / NCIMB 8382 / VKM B-1628 / Singapore I)</name>
    <name type="common">Desulfotomaculum orientis</name>
    <dbReference type="NCBI Taxonomy" id="768706"/>
    <lineage>
        <taxon>Bacteria</taxon>
        <taxon>Bacillati</taxon>
        <taxon>Bacillota</taxon>
        <taxon>Clostridia</taxon>
        <taxon>Eubacteriales</taxon>
        <taxon>Desulfitobacteriaceae</taxon>
        <taxon>Desulfosporosinus</taxon>
    </lineage>
</organism>
<dbReference type="PANTHER" id="PTHR43177">
    <property type="entry name" value="PROTEIN NRFC"/>
    <property type="match status" value="1"/>
</dbReference>
<dbReference type="PATRIC" id="fig|768706.3.peg.2566"/>
<dbReference type="GO" id="GO:0051539">
    <property type="term" value="F:4 iron, 4 sulfur cluster binding"/>
    <property type="evidence" value="ECO:0007669"/>
    <property type="project" value="UniProtKB-KW"/>
</dbReference>
<dbReference type="eggNOG" id="COG0437">
    <property type="taxonomic scope" value="Bacteria"/>
</dbReference>
<dbReference type="CDD" id="cd16371">
    <property type="entry name" value="DMSOR_beta_like"/>
    <property type="match status" value="1"/>
</dbReference>